<comment type="caution">
    <text evidence="2">The sequence shown here is derived from an EMBL/GenBank/DDBJ whole genome shotgun (WGS) entry which is preliminary data.</text>
</comment>
<dbReference type="EMBL" id="JANPWB010000009">
    <property type="protein sequence ID" value="KAJ1157041.1"/>
    <property type="molecule type" value="Genomic_DNA"/>
</dbReference>
<organism evidence="2 3">
    <name type="scientific">Pleurodeles waltl</name>
    <name type="common">Iberian ribbed newt</name>
    <dbReference type="NCBI Taxonomy" id="8319"/>
    <lineage>
        <taxon>Eukaryota</taxon>
        <taxon>Metazoa</taxon>
        <taxon>Chordata</taxon>
        <taxon>Craniata</taxon>
        <taxon>Vertebrata</taxon>
        <taxon>Euteleostomi</taxon>
        <taxon>Amphibia</taxon>
        <taxon>Batrachia</taxon>
        <taxon>Caudata</taxon>
        <taxon>Salamandroidea</taxon>
        <taxon>Salamandridae</taxon>
        <taxon>Pleurodelinae</taxon>
        <taxon>Pleurodeles</taxon>
    </lineage>
</organism>
<feature type="coiled-coil region" evidence="1">
    <location>
        <begin position="34"/>
        <end position="61"/>
    </location>
</feature>
<reference evidence="2" key="1">
    <citation type="journal article" date="2022" name="bioRxiv">
        <title>Sequencing and chromosome-scale assembly of the giantPleurodeles waltlgenome.</title>
        <authorList>
            <person name="Brown T."/>
            <person name="Elewa A."/>
            <person name="Iarovenko S."/>
            <person name="Subramanian E."/>
            <person name="Araus A.J."/>
            <person name="Petzold A."/>
            <person name="Susuki M."/>
            <person name="Suzuki K.-i.T."/>
            <person name="Hayashi T."/>
            <person name="Toyoda A."/>
            <person name="Oliveira C."/>
            <person name="Osipova E."/>
            <person name="Leigh N.D."/>
            <person name="Simon A."/>
            <person name="Yun M.H."/>
        </authorList>
    </citation>
    <scope>NUCLEOTIDE SEQUENCE</scope>
    <source>
        <strain evidence="2">20211129_DDA</strain>
        <tissue evidence="2">Liver</tissue>
    </source>
</reference>
<evidence type="ECO:0000256" key="1">
    <source>
        <dbReference type="SAM" id="Coils"/>
    </source>
</evidence>
<name>A0AAV7RW46_PLEWA</name>
<proteinExistence type="predicted"/>
<evidence type="ECO:0000313" key="3">
    <source>
        <dbReference type="Proteomes" id="UP001066276"/>
    </source>
</evidence>
<accession>A0AAV7RW46</accession>
<sequence length="149" mass="16435">MAEVGTPEGGKAPITRAFMEQLLGAFCEDFATLKQEIAAEVKDLKRDVANLGQRVDTLEQRYRLEDLENRSCCSNIRIKGVTAQAVTLTLENFVVRLFRPVAPALKDQSIVLDQKHKAGCPAHSPGQAQNNTYLFALLQTKRGYIGSCP</sequence>
<dbReference type="AlphaFoldDB" id="A0AAV7RW46"/>
<protein>
    <submittedName>
        <fullName evidence="2">Uncharacterized protein</fullName>
    </submittedName>
</protein>
<gene>
    <name evidence="2" type="ORF">NDU88_009756</name>
</gene>
<dbReference type="Proteomes" id="UP001066276">
    <property type="component" value="Chromosome 5"/>
</dbReference>
<keyword evidence="3" id="KW-1185">Reference proteome</keyword>
<keyword evidence="1" id="KW-0175">Coiled coil</keyword>
<evidence type="ECO:0000313" key="2">
    <source>
        <dbReference type="EMBL" id="KAJ1157041.1"/>
    </source>
</evidence>